<evidence type="ECO:0000256" key="1">
    <source>
        <dbReference type="ARBA" id="ARBA00022618"/>
    </source>
</evidence>
<keyword evidence="8" id="KW-1185">Reference proteome</keyword>
<dbReference type="PANTHER" id="PTHR37307:SF1">
    <property type="entry name" value="CELL DIVISION PROTEIN WHIA-RELATED"/>
    <property type="match status" value="1"/>
</dbReference>
<dbReference type="GO" id="GO:0003677">
    <property type="term" value="F:DNA binding"/>
    <property type="evidence" value="ECO:0007669"/>
    <property type="project" value="UniProtKB-KW"/>
</dbReference>
<dbReference type="NCBIfam" id="TIGR00647">
    <property type="entry name" value="DNA_bind_WhiA"/>
    <property type="match status" value="1"/>
</dbReference>
<sequence>MDIQNLLKEELYSIIPDNIKNLEAEWMGIVHGLGVLKKRNDQFHLLFTHQDIALIKKIITVQKKVQGGSPGHQILALDRRGLNRGKFYQVDFELGREWEKLQVDLKYSIGNLHEGGFHFLRGLFEAGGYFGEPHKSYQLEIRLASEEICDRVLEFLREQNLDFKKRFYRNKFILYSKNIGTIASFVHSVGATRTYLMLEKLVAEKATFNELTRWVNCETANLERTVAYSIRLREKLQRIDLETLPPKLLEIALLRMRHPLASLKELGKLCKPPISKGEAYRRLRTIEKLVESKSLHIK</sequence>
<dbReference type="HAMAP" id="MF_01420">
    <property type="entry name" value="HTH_type_WhiA"/>
    <property type="match status" value="1"/>
</dbReference>
<dbReference type="Pfam" id="PF02650">
    <property type="entry name" value="HTH_WhiA"/>
    <property type="match status" value="1"/>
</dbReference>
<evidence type="ECO:0000313" key="8">
    <source>
        <dbReference type="Proteomes" id="UP001461341"/>
    </source>
</evidence>
<evidence type="ECO:0000259" key="5">
    <source>
        <dbReference type="Pfam" id="PF02650"/>
    </source>
</evidence>
<accession>A0ABZ2Y8C4</accession>
<feature type="domain" description="WhiA LAGLIDADG-like" evidence="6">
    <location>
        <begin position="24"/>
        <end position="63"/>
    </location>
</feature>
<dbReference type="EMBL" id="CP121689">
    <property type="protein sequence ID" value="WZL75260.1"/>
    <property type="molecule type" value="Genomic_DNA"/>
</dbReference>
<dbReference type="InterPro" id="IPR023054">
    <property type="entry name" value="Sporulation_regulator_WhiA_C"/>
</dbReference>
<dbReference type="Proteomes" id="UP001461341">
    <property type="component" value="Chromosome"/>
</dbReference>
<comment type="function">
    <text evidence="4">Involved in cell division and chromosome segregation.</text>
</comment>
<gene>
    <name evidence="4 7" type="primary">whiA</name>
    <name evidence="7" type="ORF">QBE54_06565</name>
</gene>
<dbReference type="InterPro" id="IPR027434">
    <property type="entry name" value="Homing_endonucl"/>
</dbReference>
<reference evidence="7 8" key="1">
    <citation type="submission" date="2023-03" db="EMBL/GenBank/DDBJ databases">
        <title>Novel Species.</title>
        <authorList>
            <person name="Ma S."/>
        </authorList>
    </citation>
    <scope>NUCLEOTIDE SEQUENCE [LARGE SCALE GENOMIC DNA]</scope>
    <source>
        <strain evidence="7 8">B11</strain>
    </source>
</reference>
<feature type="domain" description="WhiA LAGLIDADG-like" evidence="6">
    <location>
        <begin position="119"/>
        <end position="201"/>
    </location>
</feature>
<keyword evidence="3 4" id="KW-0131">Cell cycle</keyword>
<dbReference type="InterPro" id="IPR039518">
    <property type="entry name" value="WhiA_LAGLIDADG_dom"/>
</dbReference>
<dbReference type="Pfam" id="PF14527">
    <property type="entry name" value="LAGLIDADG_WhiA"/>
    <property type="match status" value="2"/>
</dbReference>
<dbReference type="Gene3D" id="3.10.28.10">
    <property type="entry name" value="Homing endonucleases"/>
    <property type="match status" value="1"/>
</dbReference>
<dbReference type="RefSeq" id="WP_369017406.1">
    <property type="nucleotide sequence ID" value="NZ_CP121689.1"/>
</dbReference>
<name>A0ABZ2Y8C4_9BACT</name>
<protein>
    <recommendedName>
        <fullName evidence="4">Probable cell division protein WhiA</fullName>
    </recommendedName>
</protein>
<dbReference type="PANTHER" id="PTHR37307">
    <property type="entry name" value="CELL DIVISION PROTEIN WHIA-RELATED"/>
    <property type="match status" value="1"/>
</dbReference>
<dbReference type="SUPFAM" id="SSF55608">
    <property type="entry name" value="Homing endonucleases"/>
    <property type="match status" value="1"/>
</dbReference>
<evidence type="ECO:0000256" key="2">
    <source>
        <dbReference type="ARBA" id="ARBA00023125"/>
    </source>
</evidence>
<evidence type="ECO:0000259" key="6">
    <source>
        <dbReference type="Pfam" id="PF14527"/>
    </source>
</evidence>
<proteinExistence type="inferred from homology"/>
<evidence type="ECO:0000313" key="7">
    <source>
        <dbReference type="EMBL" id="WZL75260.1"/>
    </source>
</evidence>
<evidence type="ECO:0000256" key="4">
    <source>
        <dbReference type="HAMAP-Rule" id="MF_01420"/>
    </source>
</evidence>
<organism evidence="7 8">
    <name type="scientific">Thermatribacter velox</name>
    <dbReference type="NCBI Taxonomy" id="3039681"/>
    <lineage>
        <taxon>Bacteria</taxon>
        <taxon>Pseudomonadati</taxon>
        <taxon>Atribacterota</taxon>
        <taxon>Atribacteria</taxon>
        <taxon>Atribacterales</taxon>
        <taxon>Thermatribacteraceae</taxon>
        <taxon>Thermatribacter</taxon>
    </lineage>
</organism>
<feature type="domain" description="Sporulation regulator WhiA C-terminal" evidence="5">
    <location>
        <begin position="212"/>
        <end position="289"/>
    </location>
</feature>
<comment type="similarity">
    <text evidence="4">Belongs to the WhiA family.</text>
</comment>
<keyword evidence="1 4" id="KW-0132">Cell division</keyword>
<dbReference type="InterPro" id="IPR003802">
    <property type="entry name" value="Sporulation_regulator_WhiA"/>
</dbReference>
<keyword evidence="2 4" id="KW-0238">DNA-binding</keyword>
<evidence type="ECO:0000256" key="3">
    <source>
        <dbReference type="ARBA" id="ARBA00023306"/>
    </source>
</evidence>